<evidence type="ECO:0000313" key="1">
    <source>
        <dbReference type="EMBL" id="KAL3570055.1"/>
    </source>
</evidence>
<dbReference type="Proteomes" id="UP000309997">
    <property type="component" value="Unassembled WGS sequence"/>
</dbReference>
<sequence>MGIEGSGRKLAKNNGTRASLPEEIFDVQTCIYTLNDYKPGVGGGPDGQILNQCFLRVRFFLPLIVLLFDARSFYGSKNLSLSKTLPKSASGWGRVFKVPVPGSTVHRWSLHERFCPLLYGNLRALKF</sequence>
<reference evidence="1 2" key="1">
    <citation type="journal article" date="2024" name="Plant Biotechnol. J.">
        <title>Genome and CRISPR/Cas9 system of a widespread forest tree (Populus alba) in the world.</title>
        <authorList>
            <person name="Liu Y.J."/>
            <person name="Jiang P.F."/>
            <person name="Han X.M."/>
            <person name="Li X.Y."/>
            <person name="Wang H.M."/>
            <person name="Wang Y.J."/>
            <person name="Wang X.X."/>
            <person name="Zeng Q.Y."/>
        </authorList>
    </citation>
    <scope>NUCLEOTIDE SEQUENCE [LARGE SCALE GENOMIC DNA]</scope>
    <source>
        <strain evidence="2">cv. PAL-ZL1</strain>
    </source>
</reference>
<comment type="caution">
    <text evidence="1">The sequence shown here is derived from an EMBL/GenBank/DDBJ whole genome shotgun (WGS) entry which is preliminary data.</text>
</comment>
<proteinExistence type="predicted"/>
<evidence type="ECO:0000313" key="2">
    <source>
        <dbReference type="Proteomes" id="UP000309997"/>
    </source>
</evidence>
<protein>
    <submittedName>
        <fullName evidence="1">Uncharacterized protein</fullName>
    </submittedName>
</protein>
<accession>A0ACC4AUZ8</accession>
<dbReference type="EMBL" id="RCHU02000015">
    <property type="protein sequence ID" value="KAL3570055.1"/>
    <property type="molecule type" value="Genomic_DNA"/>
</dbReference>
<organism evidence="1 2">
    <name type="scientific">Populus alba</name>
    <name type="common">White poplar</name>
    <dbReference type="NCBI Taxonomy" id="43335"/>
    <lineage>
        <taxon>Eukaryota</taxon>
        <taxon>Viridiplantae</taxon>
        <taxon>Streptophyta</taxon>
        <taxon>Embryophyta</taxon>
        <taxon>Tracheophyta</taxon>
        <taxon>Spermatophyta</taxon>
        <taxon>Magnoliopsida</taxon>
        <taxon>eudicotyledons</taxon>
        <taxon>Gunneridae</taxon>
        <taxon>Pentapetalae</taxon>
        <taxon>rosids</taxon>
        <taxon>fabids</taxon>
        <taxon>Malpighiales</taxon>
        <taxon>Salicaceae</taxon>
        <taxon>Saliceae</taxon>
        <taxon>Populus</taxon>
    </lineage>
</organism>
<name>A0ACC4AUZ8_POPAL</name>
<gene>
    <name evidence="1" type="ORF">D5086_027304</name>
</gene>
<keyword evidence="2" id="KW-1185">Reference proteome</keyword>